<accession>A0ABV6AN36</accession>
<dbReference type="Proteomes" id="UP001589692">
    <property type="component" value="Unassembled WGS sequence"/>
</dbReference>
<sequence length="108" mass="10918">MATVAVTLSAVSNHANSGLNAVMPVADAAAYDSDDLTSSGTSQQVTTVVVPSDGRQYFWTITASGGNVWVTFGSNPTATAGTSWLIVDGTTRDFAASAGQMTAVIDAA</sequence>
<evidence type="ECO:0000313" key="1">
    <source>
        <dbReference type="EMBL" id="MFB9952037.1"/>
    </source>
</evidence>
<comment type="caution">
    <text evidence="1">The sequence shown here is derived from an EMBL/GenBank/DDBJ whole genome shotgun (WGS) entry which is preliminary data.</text>
</comment>
<reference evidence="1 2" key="1">
    <citation type="submission" date="2024-09" db="EMBL/GenBank/DDBJ databases">
        <authorList>
            <person name="Sun Q."/>
            <person name="Mori K."/>
        </authorList>
    </citation>
    <scope>NUCLEOTIDE SEQUENCE [LARGE SCALE GENOMIC DNA]</scope>
    <source>
        <strain evidence="1 2">TBRC 4938</strain>
    </source>
</reference>
<keyword evidence="2" id="KW-1185">Reference proteome</keyword>
<dbReference type="EMBL" id="JBHMAA010000032">
    <property type="protein sequence ID" value="MFB9952037.1"/>
    <property type="molecule type" value="Genomic_DNA"/>
</dbReference>
<organism evidence="1 2">
    <name type="scientific">Rhizobium puerariae</name>
    <dbReference type="NCBI Taxonomy" id="1585791"/>
    <lineage>
        <taxon>Bacteria</taxon>
        <taxon>Pseudomonadati</taxon>
        <taxon>Pseudomonadota</taxon>
        <taxon>Alphaproteobacteria</taxon>
        <taxon>Hyphomicrobiales</taxon>
        <taxon>Rhizobiaceae</taxon>
        <taxon>Rhizobium/Agrobacterium group</taxon>
        <taxon>Rhizobium</taxon>
    </lineage>
</organism>
<gene>
    <name evidence="1" type="ORF">ACFFP0_24575</name>
</gene>
<protein>
    <submittedName>
        <fullName evidence="1">Uncharacterized protein</fullName>
    </submittedName>
</protein>
<proteinExistence type="predicted"/>
<evidence type="ECO:0000313" key="2">
    <source>
        <dbReference type="Proteomes" id="UP001589692"/>
    </source>
</evidence>
<name>A0ABV6AN36_9HYPH</name>
<dbReference type="RefSeq" id="WP_377264854.1">
    <property type="nucleotide sequence ID" value="NZ_JBHMAA010000032.1"/>
</dbReference>